<feature type="compositionally biased region" description="Basic and acidic residues" evidence="1">
    <location>
        <begin position="39"/>
        <end position="54"/>
    </location>
</feature>
<dbReference type="RefSeq" id="XP_018032435.1">
    <property type="nucleotide sequence ID" value="XM_018188045.1"/>
</dbReference>
<evidence type="ECO:0000256" key="1">
    <source>
        <dbReference type="SAM" id="MobiDB-lite"/>
    </source>
</evidence>
<dbReference type="EMBL" id="KV441556">
    <property type="protein sequence ID" value="OAG02070.1"/>
    <property type="molecule type" value="Genomic_DNA"/>
</dbReference>
<gene>
    <name evidence="2" type="ORF">CC84DRAFT_982009</name>
</gene>
<sequence length="161" mass="17562">MPIGVLNTRLYINTYDICFAKRNNGSTPALQHYPNGLDDPSKEAPKPLLRDRPPGSHGSGSKFPRIIHTAVENRIFLRRMVCWLAPNGVTQFVDLGSAPSTTAGTQETVLKVAPDVRVLYVDADVSAVNEGQKYIRETGCEEQVGMIQASALDPDAVIEDP</sequence>
<dbReference type="InParanoid" id="A0A177C5V7"/>
<name>A0A177C5V7_9PLEO</name>
<organism evidence="2 3">
    <name type="scientific">Paraphaeosphaeria sporulosa</name>
    <dbReference type="NCBI Taxonomy" id="1460663"/>
    <lineage>
        <taxon>Eukaryota</taxon>
        <taxon>Fungi</taxon>
        <taxon>Dikarya</taxon>
        <taxon>Ascomycota</taxon>
        <taxon>Pezizomycotina</taxon>
        <taxon>Dothideomycetes</taxon>
        <taxon>Pleosporomycetidae</taxon>
        <taxon>Pleosporales</taxon>
        <taxon>Massarineae</taxon>
        <taxon>Didymosphaeriaceae</taxon>
        <taxon>Paraphaeosphaeria</taxon>
    </lineage>
</organism>
<dbReference type="SUPFAM" id="SSF53335">
    <property type="entry name" value="S-adenosyl-L-methionine-dependent methyltransferases"/>
    <property type="match status" value="1"/>
</dbReference>
<dbReference type="Proteomes" id="UP000077069">
    <property type="component" value="Unassembled WGS sequence"/>
</dbReference>
<dbReference type="InterPro" id="IPR029063">
    <property type="entry name" value="SAM-dependent_MTases_sf"/>
</dbReference>
<evidence type="ECO:0000313" key="3">
    <source>
        <dbReference type="Proteomes" id="UP000077069"/>
    </source>
</evidence>
<reference evidence="2 3" key="1">
    <citation type="submission" date="2016-05" db="EMBL/GenBank/DDBJ databases">
        <title>Comparative analysis of secretome profiles of manganese(II)-oxidizing ascomycete fungi.</title>
        <authorList>
            <consortium name="DOE Joint Genome Institute"/>
            <person name="Zeiner C.A."/>
            <person name="Purvine S.O."/>
            <person name="Zink E.M."/>
            <person name="Wu S."/>
            <person name="Pasa-Tolic L."/>
            <person name="Chaput D.L."/>
            <person name="Haridas S."/>
            <person name="Grigoriev I.V."/>
            <person name="Santelli C.M."/>
            <person name="Hansel C.M."/>
        </authorList>
    </citation>
    <scope>NUCLEOTIDE SEQUENCE [LARGE SCALE GENOMIC DNA]</scope>
    <source>
        <strain evidence="2 3">AP3s5-JAC2a</strain>
    </source>
</reference>
<dbReference type="Gene3D" id="3.40.50.150">
    <property type="entry name" value="Vaccinia Virus protein VP39"/>
    <property type="match status" value="1"/>
</dbReference>
<accession>A0A177C5V7</accession>
<protein>
    <recommendedName>
        <fullName evidence="4">S-adenosyl-L-methionine-dependent methyltransferase</fullName>
    </recommendedName>
</protein>
<dbReference type="Pfam" id="PF04672">
    <property type="entry name" value="Methyltransf_19"/>
    <property type="match status" value="1"/>
</dbReference>
<feature type="region of interest" description="Disordered" evidence="1">
    <location>
        <begin position="29"/>
        <end position="63"/>
    </location>
</feature>
<evidence type="ECO:0008006" key="4">
    <source>
        <dbReference type="Google" id="ProtNLM"/>
    </source>
</evidence>
<keyword evidence="3" id="KW-1185">Reference proteome</keyword>
<dbReference type="InterPro" id="IPR006764">
    <property type="entry name" value="SAM_dep_MeTrfase_SAV2177_type"/>
</dbReference>
<evidence type="ECO:0000313" key="2">
    <source>
        <dbReference type="EMBL" id="OAG02070.1"/>
    </source>
</evidence>
<dbReference type="AlphaFoldDB" id="A0A177C5V7"/>
<dbReference type="GeneID" id="28771531"/>
<dbReference type="OrthoDB" id="4889334at2759"/>
<proteinExistence type="predicted"/>